<keyword evidence="1" id="KW-0732">Signal</keyword>
<dbReference type="AlphaFoldDB" id="A0A368G295"/>
<accession>A0A368G295</accession>
<evidence type="ECO:0000313" key="3">
    <source>
        <dbReference type="Proteomes" id="UP000252519"/>
    </source>
</evidence>
<name>A0A368G295_ANCCA</name>
<reference evidence="2 3" key="1">
    <citation type="submission" date="2014-10" db="EMBL/GenBank/DDBJ databases">
        <title>Draft genome of the hookworm Ancylostoma caninum.</title>
        <authorList>
            <person name="Mitreva M."/>
        </authorList>
    </citation>
    <scope>NUCLEOTIDE SEQUENCE [LARGE SCALE GENOMIC DNA]</scope>
    <source>
        <strain evidence="2 3">Baltimore</strain>
    </source>
</reference>
<organism evidence="2 3">
    <name type="scientific">Ancylostoma caninum</name>
    <name type="common">Dog hookworm</name>
    <dbReference type="NCBI Taxonomy" id="29170"/>
    <lineage>
        <taxon>Eukaryota</taxon>
        <taxon>Metazoa</taxon>
        <taxon>Ecdysozoa</taxon>
        <taxon>Nematoda</taxon>
        <taxon>Chromadorea</taxon>
        <taxon>Rhabditida</taxon>
        <taxon>Rhabditina</taxon>
        <taxon>Rhabditomorpha</taxon>
        <taxon>Strongyloidea</taxon>
        <taxon>Ancylostomatidae</taxon>
        <taxon>Ancylostomatinae</taxon>
        <taxon>Ancylostoma</taxon>
    </lineage>
</organism>
<gene>
    <name evidence="2" type="ORF">ANCCAN_15501</name>
</gene>
<proteinExistence type="predicted"/>
<comment type="caution">
    <text evidence="2">The sequence shown here is derived from an EMBL/GenBank/DDBJ whole genome shotgun (WGS) entry which is preliminary data.</text>
</comment>
<dbReference type="Proteomes" id="UP000252519">
    <property type="component" value="Unassembled WGS sequence"/>
</dbReference>
<feature type="signal peptide" evidence="1">
    <location>
        <begin position="1"/>
        <end position="20"/>
    </location>
</feature>
<dbReference type="EMBL" id="JOJR01000388">
    <property type="protein sequence ID" value="RCN38593.1"/>
    <property type="molecule type" value="Genomic_DNA"/>
</dbReference>
<keyword evidence="3" id="KW-1185">Reference proteome</keyword>
<feature type="chain" id="PRO_5016794370" evidence="1">
    <location>
        <begin position="21"/>
        <end position="124"/>
    </location>
</feature>
<protein>
    <submittedName>
        <fullName evidence="2">Uncharacterized protein</fullName>
    </submittedName>
</protein>
<dbReference type="OrthoDB" id="5846849at2759"/>
<evidence type="ECO:0000256" key="1">
    <source>
        <dbReference type="SAM" id="SignalP"/>
    </source>
</evidence>
<sequence length="124" mass="14250">MMRLALAILMLCALYTTVNGAIVGATMKLFCVRINSTTYKLRPGHHLWAEVSLMEKDFMNDDILATKLKKNTNRSPYLSFTLHSKDVDDGIGDDQLEVYLSIKHNCVYHYLSLLSLFKRLFFNI</sequence>
<evidence type="ECO:0000313" key="2">
    <source>
        <dbReference type="EMBL" id="RCN38593.1"/>
    </source>
</evidence>